<reference evidence="3" key="1">
    <citation type="submission" date="2015-03" db="EMBL/GenBank/DDBJ databases">
        <authorList>
            <person name="Nijsse Bart"/>
        </authorList>
    </citation>
    <scope>NUCLEOTIDE SEQUENCE [LARGE SCALE GENOMIC DNA]</scope>
</reference>
<evidence type="ECO:0000313" key="2">
    <source>
        <dbReference type="EMBL" id="CQR73299.1"/>
    </source>
</evidence>
<dbReference type="AlphaFoldDB" id="A0A0U1L1U5"/>
<feature type="transmembrane region" description="Helical" evidence="1">
    <location>
        <begin position="12"/>
        <end position="30"/>
    </location>
</feature>
<organism evidence="2 3">
    <name type="scientific">Sporomusa ovata</name>
    <dbReference type="NCBI Taxonomy" id="2378"/>
    <lineage>
        <taxon>Bacteria</taxon>
        <taxon>Bacillati</taxon>
        <taxon>Bacillota</taxon>
        <taxon>Negativicutes</taxon>
        <taxon>Selenomonadales</taxon>
        <taxon>Sporomusaceae</taxon>
        <taxon>Sporomusa</taxon>
    </lineage>
</organism>
<keyword evidence="1" id="KW-1133">Transmembrane helix</keyword>
<keyword evidence="3" id="KW-1185">Reference proteome</keyword>
<protein>
    <submittedName>
        <fullName evidence="2">Uncharacterized protein</fullName>
    </submittedName>
</protein>
<keyword evidence="1" id="KW-0812">Transmembrane</keyword>
<keyword evidence="1" id="KW-0472">Membrane</keyword>
<dbReference type="Proteomes" id="UP000049855">
    <property type="component" value="Unassembled WGS sequence"/>
</dbReference>
<proteinExistence type="predicted"/>
<name>A0A0U1L1U5_9FIRM</name>
<sequence length="63" mass="7203">MPDADYKKLIDFWFAVGGTAGSFYFIPYYGPYAGVQKVVRFTAKGDWQPYTEGYRGSITFEEV</sequence>
<evidence type="ECO:0000256" key="1">
    <source>
        <dbReference type="SAM" id="Phobius"/>
    </source>
</evidence>
<accession>A0A0U1L1U5</accession>
<gene>
    <name evidence="2" type="ORF">SpAn4DRAFT_2531</name>
</gene>
<dbReference type="EMBL" id="CTRP01000012">
    <property type="protein sequence ID" value="CQR73299.1"/>
    <property type="molecule type" value="Genomic_DNA"/>
</dbReference>
<evidence type="ECO:0000313" key="3">
    <source>
        <dbReference type="Proteomes" id="UP000049855"/>
    </source>
</evidence>